<proteinExistence type="predicted"/>
<reference evidence="5" key="1">
    <citation type="journal article" date="2014" name="Int. J. Syst. Evol. Microbiol.">
        <title>Complete genome of a new Firmicutes species belonging to the dominant human colonic microbiota ('Ruminococcus bicirculans') reveals two chromosomes and a selective capacity to utilize plant glucans.</title>
        <authorList>
            <consortium name="NISC Comparative Sequencing Program"/>
            <person name="Wegmann U."/>
            <person name="Louis P."/>
            <person name="Goesmann A."/>
            <person name="Henrissat B."/>
            <person name="Duncan S.H."/>
            <person name="Flint H.J."/>
        </authorList>
    </citation>
    <scope>NUCLEOTIDE SEQUENCE</scope>
    <source>
        <strain evidence="5">NBRC 107710</strain>
    </source>
</reference>
<evidence type="ECO:0000313" key="5">
    <source>
        <dbReference type="EMBL" id="GLS45476.1"/>
    </source>
</evidence>
<dbReference type="InterPro" id="IPR016085">
    <property type="entry name" value="Protease_inh_B-barrel_dom"/>
</dbReference>
<feature type="chain" id="PRO_5031347733" description="Alkaline proteinase inhibitor/ Outer membrane lipoprotein Omp19 domain-containing protein" evidence="3">
    <location>
        <begin position="22"/>
        <end position="322"/>
    </location>
</feature>
<gene>
    <name evidence="5" type="ORF">GCM10007884_34670</name>
    <name evidence="6" type="ORF">GGR33_002905</name>
</gene>
<feature type="signal peptide" evidence="3">
    <location>
        <begin position="1"/>
        <end position="21"/>
    </location>
</feature>
<dbReference type="Gene3D" id="2.40.128.10">
    <property type="match status" value="2"/>
</dbReference>
<sequence length="322" mass="34062">MILRALVGCALLIAAGAPLRAQDTGLRIDEMPAPAAETPSAPPPAPPMKTLPETLGDAVGTWDMALDGSNRRCELSLSGDSGPNGRLLRFPAGCRRALPVLAEAAGWLFAEKGIRIVDRNVRPLVSFVPRPDQQSLIGKDEKGGSYSLVPLQTMATLPPPPPPIADESQPSAPGISDVAPSQGIPGSQPMLQSGVLTKPQPIARADVPAPISAAPMNGSPVGTYALDRFNEKDVCRIALESRAIAAKAEREPLKDLSPARLLPGCRDSGIATFDPTSWRYASGHLTLKARRGHAINLVRTADGVWRRDPDTGTTLVLRKVEN</sequence>
<dbReference type="GO" id="GO:0004866">
    <property type="term" value="F:endopeptidase inhibitor activity"/>
    <property type="evidence" value="ECO:0007669"/>
    <property type="project" value="InterPro"/>
</dbReference>
<evidence type="ECO:0000313" key="8">
    <source>
        <dbReference type="Proteomes" id="UP001156881"/>
    </source>
</evidence>
<protein>
    <recommendedName>
        <fullName evidence="4">Alkaline proteinase inhibitor/ Outer membrane lipoprotein Omp19 domain-containing protein</fullName>
    </recommendedName>
</protein>
<reference evidence="6 7" key="3">
    <citation type="submission" date="2020-08" db="EMBL/GenBank/DDBJ databases">
        <title>Genomic Encyclopedia of Type Strains, Phase IV (KMG-IV): sequencing the most valuable type-strain genomes for metagenomic binning, comparative biology and taxonomic classification.</title>
        <authorList>
            <person name="Goeker M."/>
        </authorList>
    </citation>
    <scope>NUCLEOTIDE SEQUENCE [LARGE SCALE GENOMIC DNA]</scope>
    <source>
        <strain evidence="6 7">DSM 24105</strain>
    </source>
</reference>
<keyword evidence="1 3" id="KW-0732">Signal</keyword>
<organism evidence="6 7">
    <name type="scientific">Methylobacterium brachythecii</name>
    <dbReference type="NCBI Taxonomy" id="1176177"/>
    <lineage>
        <taxon>Bacteria</taxon>
        <taxon>Pseudomonadati</taxon>
        <taxon>Pseudomonadota</taxon>
        <taxon>Alphaproteobacteria</taxon>
        <taxon>Hyphomicrobiales</taxon>
        <taxon>Methylobacteriaceae</taxon>
        <taxon>Methylobacterium</taxon>
    </lineage>
</organism>
<feature type="region of interest" description="Disordered" evidence="2">
    <location>
        <begin position="156"/>
        <end position="193"/>
    </location>
</feature>
<dbReference type="InterPro" id="IPR021140">
    <property type="entry name" value="Inh/Omp19"/>
</dbReference>
<feature type="domain" description="Alkaline proteinase inhibitor/ Outer membrane lipoprotein Omp19" evidence="4">
    <location>
        <begin position="57"/>
        <end position="147"/>
    </location>
</feature>
<dbReference type="Proteomes" id="UP001156881">
    <property type="component" value="Unassembled WGS sequence"/>
</dbReference>
<dbReference type="EMBL" id="BSPG01000023">
    <property type="protein sequence ID" value="GLS45476.1"/>
    <property type="molecule type" value="Genomic_DNA"/>
</dbReference>
<dbReference type="EMBL" id="JACIDN010000005">
    <property type="protein sequence ID" value="MBB3903396.1"/>
    <property type="molecule type" value="Genomic_DNA"/>
</dbReference>
<dbReference type="AlphaFoldDB" id="A0A7W6F7S3"/>
<evidence type="ECO:0000256" key="1">
    <source>
        <dbReference type="ARBA" id="ARBA00022729"/>
    </source>
</evidence>
<evidence type="ECO:0000259" key="4">
    <source>
        <dbReference type="Pfam" id="PF02974"/>
    </source>
</evidence>
<dbReference type="SUPFAM" id="SSF50882">
    <property type="entry name" value="beta-Barrel protease inhibitors"/>
    <property type="match status" value="2"/>
</dbReference>
<dbReference type="Proteomes" id="UP000517759">
    <property type="component" value="Unassembled WGS sequence"/>
</dbReference>
<reference evidence="8" key="2">
    <citation type="journal article" date="2019" name="Int. J. Syst. Evol. Microbiol.">
        <title>The Global Catalogue of Microorganisms (GCM) 10K type strain sequencing project: providing services to taxonomists for standard genome sequencing and annotation.</title>
        <authorList>
            <consortium name="The Broad Institute Genomics Platform"/>
            <consortium name="The Broad Institute Genome Sequencing Center for Infectious Disease"/>
            <person name="Wu L."/>
            <person name="Ma J."/>
        </authorList>
    </citation>
    <scope>NUCLEOTIDE SEQUENCE [LARGE SCALE GENOMIC DNA]</scope>
    <source>
        <strain evidence="8">NBRC 107710</strain>
    </source>
</reference>
<name>A0A7W6F7S3_9HYPH</name>
<evidence type="ECO:0000313" key="6">
    <source>
        <dbReference type="EMBL" id="MBB3903396.1"/>
    </source>
</evidence>
<comment type="caution">
    <text evidence="6">The sequence shown here is derived from an EMBL/GenBank/DDBJ whole genome shotgun (WGS) entry which is preliminary data.</text>
</comment>
<evidence type="ECO:0000256" key="3">
    <source>
        <dbReference type="SAM" id="SignalP"/>
    </source>
</evidence>
<reference evidence="5" key="4">
    <citation type="submission" date="2023-01" db="EMBL/GenBank/DDBJ databases">
        <title>Draft genome sequence of Methylobacterium brachythecii strain NBRC 107710.</title>
        <authorList>
            <person name="Sun Q."/>
            <person name="Mori K."/>
        </authorList>
    </citation>
    <scope>NUCLEOTIDE SEQUENCE</scope>
    <source>
        <strain evidence="5">NBRC 107710</strain>
    </source>
</reference>
<dbReference type="Pfam" id="PF02974">
    <property type="entry name" value="Inh"/>
    <property type="match status" value="1"/>
</dbReference>
<evidence type="ECO:0000256" key="2">
    <source>
        <dbReference type="SAM" id="MobiDB-lite"/>
    </source>
</evidence>
<accession>A0A7W6F7S3</accession>
<evidence type="ECO:0000313" key="7">
    <source>
        <dbReference type="Proteomes" id="UP000517759"/>
    </source>
</evidence>
<dbReference type="RefSeq" id="WP_183506332.1">
    <property type="nucleotide sequence ID" value="NZ_BSPG01000023.1"/>
</dbReference>
<keyword evidence="8" id="KW-1185">Reference proteome</keyword>